<dbReference type="InterPro" id="IPR050194">
    <property type="entry name" value="Glycosyltransferase_grp1"/>
</dbReference>
<dbReference type="GO" id="GO:0016757">
    <property type="term" value="F:glycosyltransferase activity"/>
    <property type="evidence" value="ECO:0007669"/>
    <property type="project" value="InterPro"/>
</dbReference>
<name>A0A9X2L4Q0_9BACT</name>
<gene>
    <name evidence="3" type="ORF">NM125_11600</name>
</gene>
<protein>
    <submittedName>
        <fullName evidence="3">Glycosyltransferase family 1 protein</fullName>
    </submittedName>
</protein>
<dbReference type="PANTHER" id="PTHR45947:SF3">
    <property type="entry name" value="SULFOQUINOVOSYL TRANSFERASE SQD2"/>
    <property type="match status" value="1"/>
</dbReference>
<dbReference type="RefSeq" id="WP_255135097.1">
    <property type="nucleotide sequence ID" value="NZ_JANDBC010000002.1"/>
</dbReference>
<evidence type="ECO:0000259" key="2">
    <source>
        <dbReference type="Pfam" id="PF13439"/>
    </source>
</evidence>
<accession>A0A9X2L4Q0</accession>
<dbReference type="SUPFAM" id="SSF53756">
    <property type="entry name" value="UDP-Glycosyltransferase/glycogen phosphorylase"/>
    <property type="match status" value="1"/>
</dbReference>
<evidence type="ECO:0000259" key="1">
    <source>
        <dbReference type="Pfam" id="PF00534"/>
    </source>
</evidence>
<organism evidence="3 4">
    <name type="scientific">Gracilimonas sediminicola</name>
    <dbReference type="NCBI Taxonomy" id="2952158"/>
    <lineage>
        <taxon>Bacteria</taxon>
        <taxon>Pseudomonadati</taxon>
        <taxon>Balneolota</taxon>
        <taxon>Balneolia</taxon>
        <taxon>Balneolales</taxon>
        <taxon>Balneolaceae</taxon>
        <taxon>Gracilimonas</taxon>
    </lineage>
</organism>
<reference evidence="3" key="1">
    <citation type="submission" date="2022-06" db="EMBL/GenBank/DDBJ databases">
        <title>Gracilimonas sp. CAU 1638 isolated from sea sediment.</title>
        <authorList>
            <person name="Kim W."/>
        </authorList>
    </citation>
    <scope>NUCLEOTIDE SEQUENCE</scope>
    <source>
        <strain evidence="3">CAU 1638</strain>
    </source>
</reference>
<evidence type="ECO:0000313" key="4">
    <source>
        <dbReference type="Proteomes" id="UP001139125"/>
    </source>
</evidence>
<dbReference type="Proteomes" id="UP001139125">
    <property type="component" value="Unassembled WGS sequence"/>
</dbReference>
<dbReference type="Pfam" id="PF13439">
    <property type="entry name" value="Glyco_transf_4"/>
    <property type="match status" value="1"/>
</dbReference>
<dbReference type="InterPro" id="IPR028098">
    <property type="entry name" value="Glyco_trans_4-like_N"/>
</dbReference>
<comment type="caution">
    <text evidence="3">The sequence shown here is derived from an EMBL/GenBank/DDBJ whole genome shotgun (WGS) entry which is preliminary data.</text>
</comment>
<sequence>MKELRVALFTGNYNHIKDGVSLTLNRLVKFLEEQGIPVLVFGPTVKEPALNHNGRLVSVPSIRMPVSGRGEYRVPIGISEEAKRELDEFNPTLVHIATPDRAGYKALLWAQKNNVQVVGSYHTHFTSYFKYYGLTPIEFLAWRYLSWFYNSCTHVYVPSQSMIDELKNHGFEDGMKIWARGVNTKLYSPEKRDMDWRRAAGFEDDDIVVTFVSRLVWEKELDTFRHSVQQVASKNPKVKPLVVGDGPAMAELQKLMPEAHYTGFLEGENLARAYASSDVFLFPSHTETFGNVTLEAMSSGLPCLVADATGSKSLVEHGVNGGLAEPENKVDFVKKLSIIVSDQSLRDKMRKASREKALEYEWDEINGQLVQNYKEALKLPVPQTYL</sequence>
<dbReference type="AlphaFoldDB" id="A0A9X2L4Q0"/>
<dbReference type="Pfam" id="PF00534">
    <property type="entry name" value="Glycos_transf_1"/>
    <property type="match status" value="1"/>
</dbReference>
<feature type="domain" description="Glycosyl transferase family 1" evidence="1">
    <location>
        <begin position="196"/>
        <end position="355"/>
    </location>
</feature>
<proteinExistence type="predicted"/>
<feature type="domain" description="Glycosyltransferase subfamily 4-like N-terminal" evidence="2">
    <location>
        <begin position="18"/>
        <end position="185"/>
    </location>
</feature>
<dbReference type="Gene3D" id="3.40.50.2000">
    <property type="entry name" value="Glycogen Phosphorylase B"/>
    <property type="match status" value="2"/>
</dbReference>
<dbReference type="PANTHER" id="PTHR45947">
    <property type="entry name" value="SULFOQUINOVOSYL TRANSFERASE SQD2"/>
    <property type="match status" value="1"/>
</dbReference>
<keyword evidence="4" id="KW-1185">Reference proteome</keyword>
<evidence type="ECO:0000313" key="3">
    <source>
        <dbReference type="EMBL" id="MCP9292220.1"/>
    </source>
</evidence>
<dbReference type="InterPro" id="IPR001296">
    <property type="entry name" value="Glyco_trans_1"/>
</dbReference>
<dbReference type="EMBL" id="JANDBC010000002">
    <property type="protein sequence ID" value="MCP9292220.1"/>
    <property type="molecule type" value="Genomic_DNA"/>
</dbReference>
<dbReference type="CDD" id="cd03814">
    <property type="entry name" value="GT4-like"/>
    <property type="match status" value="1"/>
</dbReference>